<dbReference type="Proteomes" id="UP001303373">
    <property type="component" value="Chromosome 14"/>
</dbReference>
<dbReference type="Pfam" id="PF00962">
    <property type="entry name" value="A_deaminase"/>
    <property type="match status" value="1"/>
</dbReference>
<protein>
    <recommendedName>
        <fullName evidence="4">adenosine deaminase</fullName>
        <ecNumber evidence="4">3.5.4.4</ecNumber>
    </recommendedName>
</protein>
<evidence type="ECO:0000256" key="6">
    <source>
        <dbReference type="ARBA" id="ARBA00022723"/>
    </source>
</evidence>
<reference evidence="11 12" key="1">
    <citation type="submission" date="2023-11" db="EMBL/GenBank/DDBJ databases">
        <title>An acidophilic fungus is an integral part of prey digestion in a carnivorous sundew plant.</title>
        <authorList>
            <person name="Tsai I.J."/>
        </authorList>
    </citation>
    <scope>NUCLEOTIDE SEQUENCE [LARGE SCALE GENOMIC DNA]</scope>
    <source>
        <strain evidence="11">169a</strain>
    </source>
</reference>
<evidence type="ECO:0000256" key="1">
    <source>
        <dbReference type="ARBA" id="ARBA00001947"/>
    </source>
</evidence>
<keyword evidence="5" id="KW-0964">Secreted</keyword>
<keyword evidence="7" id="KW-0732">Signal</keyword>
<evidence type="ECO:0000256" key="3">
    <source>
        <dbReference type="ARBA" id="ARBA00006083"/>
    </source>
</evidence>
<keyword evidence="6" id="KW-0479">Metal-binding</keyword>
<name>A0AAQ3MAB3_9PEZI</name>
<evidence type="ECO:0000259" key="10">
    <source>
        <dbReference type="Pfam" id="PF00962"/>
    </source>
</evidence>
<sequence length="583" mass="65394">MGSTEQQSADDQWAAEQGIPTLDQPFLQKYLDGRDALIAQEKQKRSDHAFRENLSPMAAEACAIVSAIRFQEQNTLWNQAYEDNLAETTESGGIYPGMMFSLAKNRMENSKLFKIVKKMPKGALLHCHLGATGDLEELLIEGLKVKGMQIKASGPLATPKQREDTTFGFLFVKNPGDSVAQSSIWSSEYKADTYVPIADAAATFPDGGQEGFMKWFQSRTTITNEESTAHHLGPNAIWQKFTSTFGILAGLQFYEPLFRKFLRSMFRMMNEDGVRWVDIRTVFVSPYVRENADKPEEDAEALLTVLGEEIAAFKASEEGKGFWGARLIWTGLRIFDTRNIAEDMMECIRMKELFPDLICGYDLVGQEDLGRPLADLTPELFWFKKKCAEAGVDIPFFFHAGETLGDGDAVDENLFDAILLGTRRIGHGFSLYKHPLLVDMVKDKKILIESCPISNEVLRLTTSIMSHPLPALLARGVACSLCNDDPSVLGHGNTSGMSHDFWQALQGWENLGLEGLASLAENSVRWASYTDCSAKEWQQEIKDGIFGKGIRSQRLKEWAQEFEKFCQWVVREYGAETDLETLD</sequence>
<evidence type="ECO:0000313" key="12">
    <source>
        <dbReference type="Proteomes" id="UP001303373"/>
    </source>
</evidence>
<proteinExistence type="inferred from homology"/>
<dbReference type="FunFam" id="3.20.20.140:FF:000017">
    <property type="entry name" value="Adenosine deaminase 2"/>
    <property type="match status" value="1"/>
</dbReference>
<dbReference type="SUPFAM" id="SSF51556">
    <property type="entry name" value="Metallo-dependent hydrolases"/>
    <property type="match status" value="1"/>
</dbReference>
<comment type="catalytic activity">
    <reaction evidence="9">
        <text>adenosine + H2O + H(+) = inosine + NH4(+)</text>
        <dbReference type="Rhea" id="RHEA:24408"/>
        <dbReference type="ChEBI" id="CHEBI:15377"/>
        <dbReference type="ChEBI" id="CHEBI:15378"/>
        <dbReference type="ChEBI" id="CHEBI:16335"/>
        <dbReference type="ChEBI" id="CHEBI:17596"/>
        <dbReference type="ChEBI" id="CHEBI:28938"/>
        <dbReference type="EC" id="3.5.4.4"/>
    </reaction>
</comment>
<gene>
    <name evidence="11" type="ORF">R9X50_00784400</name>
</gene>
<evidence type="ECO:0000256" key="2">
    <source>
        <dbReference type="ARBA" id="ARBA00004613"/>
    </source>
</evidence>
<evidence type="ECO:0000256" key="4">
    <source>
        <dbReference type="ARBA" id="ARBA00012784"/>
    </source>
</evidence>
<dbReference type="AlphaFoldDB" id="A0AAQ3MAB3"/>
<dbReference type="GO" id="GO:0004000">
    <property type="term" value="F:adenosine deaminase activity"/>
    <property type="evidence" value="ECO:0007669"/>
    <property type="project" value="TreeGrafter"/>
</dbReference>
<dbReference type="InterPro" id="IPR006330">
    <property type="entry name" value="Ado/ade_deaminase"/>
</dbReference>
<dbReference type="EMBL" id="CP138593">
    <property type="protein sequence ID" value="WPH04947.1"/>
    <property type="molecule type" value="Genomic_DNA"/>
</dbReference>
<feature type="domain" description="Adenosine deaminase" evidence="10">
    <location>
        <begin position="238"/>
        <end position="532"/>
    </location>
</feature>
<comment type="cofactor">
    <cofactor evidence="1">
        <name>Zn(2+)</name>
        <dbReference type="ChEBI" id="CHEBI:29105"/>
    </cofactor>
</comment>
<dbReference type="InterPro" id="IPR001365">
    <property type="entry name" value="A_deaminase_dom"/>
</dbReference>
<dbReference type="Gene3D" id="3.20.20.140">
    <property type="entry name" value="Metal-dependent hydrolases"/>
    <property type="match status" value="1"/>
</dbReference>
<dbReference type="PANTHER" id="PTHR11409:SF39">
    <property type="entry name" value="ADENOSINE DEAMINASE 2"/>
    <property type="match status" value="1"/>
</dbReference>
<evidence type="ECO:0000313" key="11">
    <source>
        <dbReference type="EMBL" id="WPH04947.1"/>
    </source>
</evidence>
<keyword evidence="8" id="KW-0378">Hydrolase</keyword>
<dbReference type="GO" id="GO:0006154">
    <property type="term" value="P:adenosine catabolic process"/>
    <property type="evidence" value="ECO:0007669"/>
    <property type="project" value="TreeGrafter"/>
</dbReference>
<dbReference type="GO" id="GO:0046103">
    <property type="term" value="P:inosine biosynthetic process"/>
    <property type="evidence" value="ECO:0007669"/>
    <property type="project" value="TreeGrafter"/>
</dbReference>
<keyword evidence="12" id="KW-1185">Reference proteome</keyword>
<comment type="similarity">
    <text evidence="3">Belongs to the metallo-dependent hydrolases superfamily. Adenosine and AMP deaminases family. ADGF subfamily.</text>
</comment>
<evidence type="ECO:0000256" key="8">
    <source>
        <dbReference type="ARBA" id="ARBA00022801"/>
    </source>
</evidence>
<dbReference type="GO" id="GO:0046872">
    <property type="term" value="F:metal ion binding"/>
    <property type="evidence" value="ECO:0007669"/>
    <property type="project" value="UniProtKB-KW"/>
</dbReference>
<accession>A0AAQ3MAB3</accession>
<dbReference type="EC" id="3.5.4.4" evidence="4"/>
<evidence type="ECO:0000256" key="9">
    <source>
        <dbReference type="ARBA" id="ARBA00047764"/>
    </source>
</evidence>
<comment type="subcellular location">
    <subcellularLocation>
        <location evidence="2">Secreted</location>
    </subcellularLocation>
</comment>
<dbReference type="InterPro" id="IPR032466">
    <property type="entry name" value="Metal_Hydrolase"/>
</dbReference>
<dbReference type="GO" id="GO:0005576">
    <property type="term" value="C:extracellular region"/>
    <property type="evidence" value="ECO:0007669"/>
    <property type="project" value="UniProtKB-SubCell"/>
</dbReference>
<organism evidence="11 12">
    <name type="scientific">Acrodontium crateriforme</name>
    <dbReference type="NCBI Taxonomy" id="150365"/>
    <lineage>
        <taxon>Eukaryota</taxon>
        <taxon>Fungi</taxon>
        <taxon>Dikarya</taxon>
        <taxon>Ascomycota</taxon>
        <taxon>Pezizomycotina</taxon>
        <taxon>Dothideomycetes</taxon>
        <taxon>Dothideomycetidae</taxon>
        <taxon>Mycosphaerellales</taxon>
        <taxon>Teratosphaeriaceae</taxon>
        <taxon>Acrodontium</taxon>
    </lineage>
</organism>
<evidence type="ECO:0000256" key="5">
    <source>
        <dbReference type="ARBA" id="ARBA00022525"/>
    </source>
</evidence>
<dbReference type="PANTHER" id="PTHR11409">
    <property type="entry name" value="ADENOSINE DEAMINASE"/>
    <property type="match status" value="1"/>
</dbReference>
<evidence type="ECO:0000256" key="7">
    <source>
        <dbReference type="ARBA" id="ARBA00022729"/>
    </source>
</evidence>